<comment type="subcellular location">
    <subcellularLocation>
        <location evidence="1">Nucleus</location>
    </subcellularLocation>
</comment>
<keyword evidence="4" id="KW-0862">Zinc</keyword>
<feature type="region of interest" description="Disordered" evidence="10">
    <location>
        <begin position="362"/>
        <end position="388"/>
    </location>
</feature>
<evidence type="ECO:0000256" key="7">
    <source>
        <dbReference type="ARBA" id="ARBA00023163"/>
    </source>
</evidence>
<dbReference type="Gene3D" id="3.30.50.10">
    <property type="entry name" value="Erythroid Transcription Factor GATA-1, subunit A"/>
    <property type="match status" value="1"/>
</dbReference>
<keyword evidence="6" id="KW-0238">DNA-binding</keyword>
<dbReference type="SUPFAM" id="SSF57716">
    <property type="entry name" value="Glucocorticoid receptor-like (DNA-binding domain)"/>
    <property type="match status" value="2"/>
</dbReference>
<evidence type="ECO:0000256" key="4">
    <source>
        <dbReference type="ARBA" id="ARBA00022833"/>
    </source>
</evidence>
<evidence type="ECO:0000259" key="11">
    <source>
        <dbReference type="PROSITE" id="PS51030"/>
    </source>
</evidence>
<feature type="region of interest" description="Disordered" evidence="10">
    <location>
        <begin position="105"/>
        <end position="208"/>
    </location>
</feature>
<dbReference type="PANTHER" id="PTHR24085">
    <property type="entry name" value="NUCLEAR HORMONE RECEPTOR"/>
    <property type="match status" value="1"/>
</dbReference>
<dbReference type="CDD" id="cd06969">
    <property type="entry name" value="NR_DBD_NGFI-B"/>
    <property type="match status" value="1"/>
</dbReference>
<dbReference type="GO" id="GO:0005634">
    <property type="term" value="C:nucleus"/>
    <property type="evidence" value="ECO:0007669"/>
    <property type="project" value="UniProtKB-SubCell"/>
</dbReference>
<dbReference type="SMART" id="SM00430">
    <property type="entry name" value="HOLI"/>
    <property type="match status" value="1"/>
</dbReference>
<dbReference type="GO" id="GO:0071376">
    <property type="term" value="P:cellular response to corticotropin-releasing hormone stimulus"/>
    <property type="evidence" value="ECO:0007669"/>
    <property type="project" value="TreeGrafter"/>
</dbReference>
<dbReference type="GO" id="GO:0000978">
    <property type="term" value="F:RNA polymerase II cis-regulatory region sequence-specific DNA binding"/>
    <property type="evidence" value="ECO:0007669"/>
    <property type="project" value="TreeGrafter"/>
</dbReference>
<proteinExistence type="predicted"/>
<reference evidence="13" key="2">
    <citation type="submission" date="2004-02" db="EMBL/GenBank/DDBJ databases">
        <authorList>
            <consortium name="Genoscope"/>
            <consortium name="Whitehead Institute Centre for Genome Research"/>
        </authorList>
    </citation>
    <scope>NUCLEOTIDE SEQUENCE</scope>
</reference>
<evidence type="ECO:0000256" key="9">
    <source>
        <dbReference type="ARBA" id="ARBA00023242"/>
    </source>
</evidence>
<evidence type="ECO:0000259" key="12">
    <source>
        <dbReference type="PROSITE" id="PS51843"/>
    </source>
</evidence>
<name>Q4RI46_TETNG</name>
<dbReference type="CDD" id="cd06945">
    <property type="entry name" value="NR_LBD_Nurr1_like"/>
    <property type="match status" value="1"/>
</dbReference>
<dbReference type="Pfam" id="PF00105">
    <property type="entry name" value="zf-C4"/>
    <property type="match status" value="2"/>
</dbReference>
<dbReference type="GO" id="GO:0005667">
    <property type="term" value="C:transcription regulator complex"/>
    <property type="evidence" value="ECO:0007669"/>
    <property type="project" value="TreeGrafter"/>
</dbReference>
<dbReference type="OrthoDB" id="5952118at2759"/>
<dbReference type="Gene3D" id="1.10.565.10">
    <property type="entry name" value="Retinoid X Receptor"/>
    <property type="match status" value="1"/>
</dbReference>
<dbReference type="Pfam" id="PF00104">
    <property type="entry name" value="Hormone_recep"/>
    <property type="match status" value="1"/>
</dbReference>
<evidence type="ECO:0000256" key="10">
    <source>
        <dbReference type="SAM" id="MobiDB-lite"/>
    </source>
</evidence>
<dbReference type="GO" id="GO:0004879">
    <property type="term" value="F:nuclear receptor activity"/>
    <property type="evidence" value="ECO:0007669"/>
    <property type="project" value="InterPro"/>
</dbReference>
<evidence type="ECO:0000256" key="5">
    <source>
        <dbReference type="ARBA" id="ARBA00023015"/>
    </source>
</evidence>
<dbReference type="PANTHER" id="PTHR24085:SF2">
    <property type="entry name" value="NUCLEAR RECEPTOR SUBFAMILY 4 GROUP A MEMBER 3"/>
    <property type="match status" value="1"/>
</dbReference>
<evidence type="ECO:0000256" key="6">
    <source>
        <dbReference type="ARBA" id="ARBA00023125"/>
    </source>
</evidence>
<reference evidence="13" key="1">
    <citation type="journal article" date="2004" name="Nature">
        <title>Genome duplication in the teleost fish Tetraodon nigroviridis reveals the early vertebrate proto-karyotype.</title>
        <authorList>
            <person name="Jaillon O."/>
            <person name="Aury J.-M."/>
            <person name="Brunet F."/>
            <person name="Petit J.-L."/>
            <person name="Stange-Thomann N."/>
            <person name="Mauceli E."/>
            <person name="Bouneau L."/>
            <person name="Fischer C."/>
            <person name="Ozouf-Costaz C."/>
            <person name="Bernot A."/>
            <person name="Nicaud S."/>
            <person name="Jaffe D."/>
            <person name="Fisher S."/>
            <person name="Lutfalla G."/>
            <person name="Dossat C."/>
            <person name="Segurens B."/>
            <person name="Dasilva C."/>
            <person name="Salanoubat M."/>
            <person name="Levy M."/>
            <person name="Boudet N."/>
            <person name="Castellano S."/>
            <person name="Anthouard V."/>
            <person name="Jubin C."/>
            <person name="Castelli V."/>
            <person name="Katinka M."/>
            <person name="Vacherie B."/>
            <person name="Biemont C."/>
            <person name="Skalli Z."/>
            <person name="Cattolico L."/>
            <person name="Poulain J."/>
            <person name="De Berardinis V."/>
            <person name="Cruaud C."/>
            <person name="Duprat S."/>
            <person name="Brottier P."/>
            <person name="Coutanceau J.-P."/>
            <person name="Gouzy J."/>
            <person name="Parra G."/>
            <person name="Lardier G."/>
            <person name="Chapple C."/>
            <person name="McKernan K.J."/>
            <person name="McEwan P."/>
            <person name="Bosak S."/>
            <person name="Kellis M."/>
            <person name="Volff J.-N."/>
            <person name="Guigo R."/>
            <person name="Zody M.C."/>
            <person name="Mesirov J."/>
            <person name="Lindblad-Toh K."/>
            <person name="Birren B."/>
            <person name="Nusbaum C."/>
            <person name="Kahn D."/>
            <person name="Robinson-Rechavi M."/>
            <person name="Laudet V."/>
            <person name="Schachter V."/>
            <person name="Quetier F."/>
            <person name="Saurin W."/>
            <person name="Scarpelli C."/>
            <person name="Wincker P."/>
            <person name="Lander E.S."/>
            <person name="Weissenbach J."/>
            <person name="Roest Crollius H."/>
        </authorList>
    </citation>
    <scope>NUCLEOTIDE SEQUENCE [LARGE SCALE GENOMIC DNA]</scope>
</reference>
<dbReference type="GO" id="GO:0035259">
    <property type="term" value="F:nuclear glucocorticoid receptor binding"/>
    <property type="evidence" value="ECO:0007669"/>
    <property type="project" value="TreeGrafter"/>
</dbReference>
<evidence type="ECO:0000313" key="13">
    <source>
        <dbReference type="EMBL" id="CAG11936.1"/>
    </source>
</evidence>
<evidence type="ECO:0000256" key="8">
    <source>
        <dbReference type="ARBA" id="ARBA00023170"/>
    </source>
</evidence>
<dbReference type="InterPro" id="IPR013088">
    <property type="entry name" value="Znf_NHR/GATA"/>
</dbReference>
<keyword evidence="5" id="KW-0805">Transcription regulation</keyword>
<dbReference type="PRINTS" id="PR00398">
    <property type="entry name" value="STRDHORMONER"/>
</dbReference>
<organism evidence="13">
    <name type="scientific">Tetraodon nigroviridis</name>
    <name type="common">Spotted green pufferfish</name>
    <name type="synonym">Chelonodon nigroviridis</name>
    <dbReference type="NCBI Taxonomy" id="99883"/>
    <lineage>
        <taxon>Eukaryota</taxon>
        <taxon>Metazoa</taxon>
        <taxon>Chordata</taxon>
        <taxon>Craniata</taxon>
        <taxon>Vertebrata</taxon>
        <taxon>Euteleostomi</taxon>
        <taxon>Actinopterygii</taxon>
        <taxon>Neopterygii</taxon>
        <taxon>Teleostei</taxon>
        <taxon>Neoteleostei</taxon>
        <taxon>Acanthomorphata</taxon>
        <taxon>Eupercaria</taxon>
        <taxon>Tetraodontiformes</taxon>
        <taxon>Tetradontoidea</taxon>
        <taxon>Tetraodontidae</taxon>
        <taxon>Tetraodon</taxon>
    </lineage>
</organism>
<comment type="caution">
    <text evidence="13">The sequence shown here is derived from an EMBL/GenBank/DDBJ whole genome shotgun (WGS) entry which is preliminary data.</text>
</comment>
<sequence length="650" mass="71101">MPCVQAQYGPAPPGSAYSGQSFSYQGDGYTSDLMTPDYTKLDLGGGEISAAATTSLPSFNVFVEGSYEPKSSCLYQMPPHRPTIKKEEESYPTAPPMEAMSSSTMYFKQSPPSTPTTPSLPAQPGTSFQWEEHPLAPPSHPHSLGSSLDAGPLKSPRFTHFYQHSPPHSGGSVGNYESLGGGLVRTSSSSSSSSSSVSLHHGPPLEQPMYQLHRGAAGSNIAFRSLALGPCGPLLGDSLPSPPPRGPPGEGTCAVCGDNAACQHYGVRTCEGCKGFFKEANLQPQLGVGRAGESMNTTANAHMIDAHIHEQTRRTVQKNAKYVCLASKNCPVDKRRRNRCQYCRFQKCLSVGMVKEVVRTDSLKGRRGRLPSKPKSPLQTEASPPSPPLSLLSALLRAYSHSTPRDLDYSQVINFRPPDLRFCLGFRAAACICLSPQFSAADPPTSTPDVEQIQLFYRLLTISMETTRCWADRLPGFSELQRDDQNLLVDSAFLELFVLRLAYRSMLSEDKLVFCNGLVLHRFQCLRGFGEWLDSIRDFSTHLQSLNLDASAFACLAALVLLTEQVPGLKDSKRVEELQNKVICCLRDHLSCGPSSSSSKAPPPLNRVLGLRAELRSQRTQGLQRIFYLKLEDLVQPPPLIDRFLDTLPY</sequence>
<dbReference type="KEGG" id="tng:GSTEN00034035G001"/>
<dbReference type="SMART" id="SM00399">
    <property type="entry name" value="ZnF_C4"/>
    <property type="match status" value="1"/>
</dbReference>
<keyword evidence="3" id="KW-0863">Zinc-finger</keyword>
<protein>
    <submittedName>
        <fullName evidence="13">(spotted green pufferfish) hypothetical protein</fullName>
    </submittedName>
</protein>
<dbReference type="EMBL" id="CAAE01015044">
    <property type="protein sequence ID" value="CAG11936.1"/>
    <property type="molecule type" value="Genomic_DNA"/>
</dbReference>
<feature type="non-terminal residue" evidence="13">
    <location>
        <position position="1"/>
    </location>
</feature>
<evidence type="ECO:0000256" key="2">
    <source>
        <dbReference type="ARBA" id="ARBA00022723"/>
    </source>
</evidence>
<feature type="compositionally biased region" description="Low complexity" evidence="10">
    <location>
        <begin position="187"/>
        <end position="198"/>
    </location>
</feature>
<keyword evidence="2" id="KW-0479">Metal-binding</keyword>
<gene>
    <name evidence="13" type="ORF">GSTENG00034035001</name>
</gene>
<keyword evidence="9" id="KW-0539">Nucleus</keyword>
<dbReference type="InterPro" id="IPR000536">
    <property type="entry name" value="Nucl_hrmn_rcpt_lig-bd"/>
</dbReference>
<keyword evidence="7" id="KW-0804">Transcription</keyword>
<dbReference type="GO" id="GO:0008270">
    <property type="term" value="F:zinc ion binding"/>
    <property type="evidence" value="ECO:0007669"/>
    <property type="project" value="UniProtKB-KW"/>
</dbReference>
<dbReference type="InterPro" id="IPR001723">
    <property type="entry name" value="Nuclear_hrmn_rcpt"/>
</dbReference>
<dbReference type="InterPro" id="IPR035500">
    <property type="entry name" value="NHR-like_dom_sf"/>
</dbReference>
<dbReference type="PROSITE" id="PS51030">
    <property type="entry name" value="NUCLEAR_REC_DBD_2"/>
    <property type="match status" value="1"/>
</dbReference>
<dbReference type="InterPro" id="IPR001628">
    <property type="entry name" value="Znf_hrmn_rcpt"/>
</dbReference>
<accession>Q4RI46</accession>
<dbReference type="PRINTS" id="PR00047">
    <property type="entry name" value="STROIDFINGER"/>
</dbReference>
<dbReference type="InterPro" id="IPR003070">
    <property type="entry name" value="NR4A1-3"/>
</dbReference>
<feature type="domain" description="Nuclear receptor" evidence="11">
    <location>
        <begin position="250"/>
        <end position="360"/>
    </location>
</feature>
<dbReference type="PROSITE" id="PS51843">
    <property type="entry name" value="NR_LBD"/>
    <property type="match status" value="1"/>
</dbReference>
<feature type="domain" description="NR LBD" evidence="12">
    <location>
        <begin position="387"/>
        <end position="648"/>
    </location>
</feature>
<keyword evidence="8" id="KW-0675">Receptor</keyword>
<evidence type="ECO:0000256" key="1">
    <source>
        <dbReference type="ARBA" id="ARBA00004123"/>
    </source>
</evidence>
<dbReference type="AlphaFoldDB" id="Q4RI46"/>
<dbReference type="PRINTS" id="PR01284">
    <property type="entry name" value="NUCLEARECPTR"/>
</dbReference>
<dbReference type="SUPFAM" id="SSF48508">
    <property type="entry name" value="Nuclear receptor ligand-binding domain"/>
    <property type="match status" value="1"/>
</dbReference>
<evidence type="ECO:0000256" key="3">
    <source>
        <dbReference type="ARBA" id="ARBA00022771"/>
    </source>
</evidence>